<dbReference type="Gene3D" id="2.170.190.11">
    <property type="entry name" value="Molybdopterin biosynthesis moea protein, domain 3"/>
    <property type="match status" value="1"/>
</dbReference>
<evidence type="ECO:0000313" key="9">
    <source>
        <dbReference type="Proteomes" id="UP000199024"/>
    </source>
</evidence>
<keyword evidence="6" id="KW-0808">Transferase</keyword>
<evidence type="ECO:0000256" key="5">
    <source>
        <dbReference type="ARBA" id="ARBA00047317"/>
    </source>
</evidence>
<dbReference type="Gene3D" id="3.40.980.10">
    <property type="entry name" value="MoaB/Mog-like domain"/>
    <property type="match status" value="1"/>
</dbReference>
<dbReference type="Proteomes" id="UP000199024">
    <property type="component" value="Unassembled WGS sequence"/>
</dbReference>
<dbReference type="STRING" id="474950.SAMN05421771_3952"/>
<feature type="domain" description="MoaB/Mog" evidence="7">
    <location>
        <begin position="172"/>
        <end position="317"/>
    </location>
</feature>
<accession>A0A1I6MYY5</accession>
<dbReference type="PANTHER" id="PTHR10192">
    <property type="entry name" value="MOLYBDOPTERIN BIOSYNTHESIS PROTEIN"/>
    <property type="match status" value="1"/>
</dbReference>
<dbReference type="Pfam" id="PF03453">
    <property type="entry name" value="MoeA_N"/>
    <property type="match status" value="1"/>
</dbReference>
<dbReference type="GO" id="GO:0046872">
    <property type="term" value="F:metal ion binding"/>
    <property type="evidence" value="ECO:0007669"/>
    <property type="project" value="UniProtKB-UniRule"/>
</dbReference>
<evidence type="ECO:0000256" key="3">
    <source>
        <dbReference type="ARBA" id="ARBA00010763"/>
    </source>
</evidence>
<dbReference type="EMBL" id="FOZL01000002">
    <property type="protein sequence ID" value="SFS20922.1"/>
    <property type="molecule type" value="Genomic_DNA"/>
</dbReference>
<evidence type="ECO:0000256" key="4">
    <source>
        <dbReference type="ARBA" id="ARBA00023150"/>
    </source>
</evidence>
<dbReference type="PANTHER" id="PTHR10192:SF5">
    <property type="entry name" value="GEPHYRIN"/>
    <property type="match status" value="1"/>
</dbReference>
<dbReference type="Gene3D" id="2.40.340.10">
    <property type="entry name" value="MoeA, C-terminal, domain IV"/>
    <property type="match status" value="1"/>
</dbReference>
<comment type="function">
    <text evidence="1 6">Catalyzes the insertion of molybdate into adenylated molybdopterin with the concomitant release of AMP.</text>
</comment>
<dbReference type="Gene3D" id="3.90.105.10">
    <property type="entry name" value="Molybdopterin biosynthesis moea protein, domain 2"/>
    <property type="match status" value="1"/>
</dbReference>
<dbReference type="InterPro" id="IPR036688">
    <property type="entry name" value="MoeA_C_domain_IV_sf"/>
</dbReference>
<dbReference type="GO" id="GO:0005829">
    <property type="term" value="C:cytosol"/>
    <property type="evidence" value="ECO:0007669"/>
    <property type="project" value="TreeGrafter"/>
</dbReference>
<keyword evidence="6" id="KW-0500">Molybdenum</keyword>
<proteinExistence type="inferred from homology"/>
<evidence type="ECO:0000256" key="2">
    <source>
        <dbReference type="ARBA" id="ARBA00005046"/>
    </source>
</evidence>
<keyword evidence="6" id="KW-0479">Metal-binding</keyword>
<dbReference type="EC" id="2.10.1.1" evidence="6"/>
<dbReference type="InterPro" id="IPR036425">
    <property type="entry name" value="MoaB/Mog-like_dom_sf"/>
</dbReference>
<dbReference type="SUPFAM" id="SSF63867">
    <property type="entry name" value="MoeA C-terminal domain-like"/>
    <property type="match status" value="1"/>
</dbReference>
<dbReference type="Pfam" id="PF03454">
    <property type="entry name" value="MoeA_C"/>
    <property type="match status" value="1"/>
</dbReference>
<dbReference type="NCBIfam" id="NF045515">
    <property type="entry name" value="Glp_gephyrin"/>
    <property type="match status" value="1"/>
</dbReference>
<dbReference type="InterPro" id="IPR001453">
    <property type="entry name" value="MoaB/Mog_dom"/>
</dbReference>
<sequence>MVLEHARGLGAPPLIEVVALKDAVGRVIAEPVRADRDQPPFDRSTRDGFAVRSGSFASGATLRVMGEVRAGERWSGGRVGEGEAVKIMTGAPLPTGADAVAMVEFVEVVGEGIRTVAGRGLARFENVVLRGSEARAGYVVMAAGTVVGAAEIGLAATCGRAELTVYRRPMVAVIATGDELVEVGSGRALEEEEIWNSNGHALRALVHGSGGFGGKLAIARDTLEDVTERVLQGRAWDLMILSGGVSMGEYDLVEEVLAGLGAEFFFTGVKMQPGKPVVFGRLPERDGAKACYFFGLPGNPVSTQVTFHCFVEPFLKAMAGGVVEGPLFVQAALREAVPGSTGRMRFLPARLGRDRVGPSVTLVGWQGSGDMAANARANCYAVLPQREGEFAAGEVISVLLR</sequence>
<keyword evidence="6" id="KW-0460">Magnesium</keyword>
<keyword evidence="9" id="KW-1185">Reference proteome</keyword>
<dbReference type="UniPathway" id="UPA00344"/>
<dbReference type="InterPro" id="IPR036135">
    <property type="entry name" value="MoeA_linker/N_sf"/>
</dbReference>
<dbReference type="InterPro" id="IPR038987">
    <property type="entry name" value="MoeA-like"/>
</dbReference>
<evidence type="ECO:0000313" key="8">
    <source>
        <dbReference type="EMBL" id="SFS20922.1"/>
    </source>
</evidence>
<dbReference type="GO" id="GO:0061599">
    <property type="term" value="F:molybdopterin molybdotransferase activity"/>
    <property type="evidence" value="ECO:0007669"/>
    <property type="project" value="UniProtKB-UniRule"/>
</dbReference>
<dbReference type="InterPro" id="IPR005110">
    <property type="entry name" value="MoeA_linker/N"/>
</dbReference>
<name>A0A1I6MYY5_9BACT</name>
<dbReference type="SUPFAM" id="SSF63882">
    <property type="entry name" value="MoeA N-terminal region -like"/>
    <property type="match status" value="1"/>
</dbReference>
<dbReference type="Pfam" id="PF00994">
    <property type="entry name" value="MoCF_biosynth"/>
    <property type="match status" value="1"/>
</dbReference>
<evidence type="ECO:0000256" key="6">
    <source>
        <dbReference type="RuleBase" id="RU365090"/>
    </source>
</evidence>
<organism evidence="8 9">
    <name type="scientific">Granulicella pectinivorans</name>
    <dbReference type="NCBI Taxonomy" id="474950"/>
    <lineage>
        <taxon>Bacteria</taxon>
        <taxon>Pseudomonadati</taxon>
        <taxon>Acidobacteriota</taxon>
        <taxon>Terriglobia</taxon>
        <taxon>Terriglobales</taxon>
        <taxon>Acidobacteriaceae</taxon>
        <taxon>Granulicella</taxon>
    </lineage>
</organism>
<dbReference type="InterPro" id="IPR005111">
    <property type="entry name" value="MoeA_C_domain_IV"/>
</dbReference>
<gene>
    <name evidence="8" type="ORF">SAMN05421771_3952</name>
</gene>
<dbReference type="SUPFAM" id="SSF53218">
    <property type="entry name" value="Molybdenum cofactor biosynthesis proteins"/>
    <property type="match status" value="1"/>
</dbReference>
<dbReference type="SMART" id="SM00852">
    <property type="entry name" value="MoCF_biosynth"/>
    <property type="match status" value="1"/>
</dbReference>
<comment type="catalytic activity">
    <reaction evidence="5">
        <text>adenylyl-molybdopterin + molybdate = Mo-molybdopterin + AMP + H(+)</text>
        <dbReference type="Rhea" id="RHEA:35047"/>
        <dbReference type="ChEBI" id="CHEBI:15378"/>
        <dbReference type="ChEBI" id="CHEBI:36264"/>
        <dbReference type="ChEBI" id="CHEBI:62727"/>
        <dbReference type="ChEBI" id="CHEBI:71302"/>
        <dbReference type="ChEBI" id="CHEBI:456215"/>
        <dbReference type="EC" id="2.10.1.1"/>
    </reaction>
</comment>
<reference evidence="8 9" key="1">
    <citation type="submission" date="2016-10" db="EMBL/GenBank/DDBJ databases">
        <authorList>
            <person name="de Groot N.N."/>
        </authorList>
    </citation>
    <scope>NUCLEOTIDE SEQUENCE [LARGE SCALE GENOMIC DNA]</scope>
    <source>
        <strain evidence="8 9">DSM 21001</strain>
    </source>
</reference>
<evidence type="ECO:0000259" key="7">
    <source>
        <dbReference type="SMART" id="SM00852"/>
    </source>
</evidence>
<keyword evidence="4 6" id="KW-0501">Molybdenum cofactor biosynthesis</keyword>
<dbReference type="CDD" id="cd00887">
    <property type="entry name" value="MoeA"/>
    <property type="match status" value="1"/>
</dbReference>
<evidence type="ECO:0000256" key="1">
    <source>
        <dbReference type="ARBA" id="ARBA00002901"/>
    </source>
</evidence>
<comment type="similarity">
    <text evidence="3 6">Belongs to the MoeA family.</text>
</comment>
<dbReference type="AlphaFoldDB" id="A0A1I6MYY5"/>
<comment type="pathway">
    <text evidence="2 6">Cofactor biosynthesis; molybdopterin biosynthesis.</text>
</comment>
<dbReference type="GO" id="GO:0006777">
    <property type="term" value="P:Mo-molybdopterin cofactor biosynthetic process"/>
    <property type="evidence" value="ECO:0007669"/>
    <property type="project" value="UniProtKB-UniRule"/>
</dbReference>
<comment type="cofactor">
    <cofactor evidence="6">
        <name>Mg(2+)</name>
        <dbReference type="ChEBI" id="CHEBI:18420"/>
    </cofactor>
</comment>
<protein>
    <recommendedName>
        <fullName evidence="6">Molybdopterin molybdenumtransferase</fullName>
        <ecNumber evidence="6">2.10.1.1</ecNumber>
    </recommendedName>
</protein>